<dbReference type="GO" id="GO:0003677">
    <property type="term" value="F:DNA binding"/>
    <property type="evidence" value="ECO:0007669"/>
    <property type="project" value="UniProtKB-UniRule"/>
</dbReference>
<dbReference type="PROSITE" id="PS51755">
    <property type="entry name" value="OMPR_PHOB"/>
    <property type="match status" value="1"/>
</dbReference>
<dbReference type="Pfam" id="PF00486">
    <property type="entry name" value="Trans_reg_C"/>
    <property type="match status" value="1"/>
</dbReference>
<protein>
    <recommendedName>
        <fullName evidence="3">OmpR/PhoB-type domain-containing protein</fullName>
    </recommendedName>
</protein>
<reference evidence="4 5" key="1">
    <citation type="journal article" date="2015" name="Genome Announc.">
        <title>Complete Genome Sequence of Microcystis aeruginosa NIES-2549, a Bloom-Forming Cyanobacterium from Lake Kasumigaura, Japan.</title>
        <authorList>
            <person name="Yamaguchi H."/>
            <person name="Suzuki S."/>
            <person name="Tanabe Y."/>
            <person name="Osana Y."/>
            <person name="Shimura Y."/>
            <person name="Ishida K."/>
            <person name="Kawachi M."/>
        </authorList>
    </citation>
    <scope>NUCLEOTIDE SEQUENCE [LARGE SCALE GENOMIC DNA]</scope>
    <source>
        <strain evidence="4 5">NIES-2549</strain>
    </source>
</reference>
<organism evidence="4 5">
    <name type="scientific">Microcystis aeruginosa NIES-2549</name>
    <dbReference type="NCBI Taxonomy" id="1641812"/>
    <lineage>
        <taxon>Bacteria</taxon>
        <taxon>Bacillati</taxon>
        <taxon>Cyanobacteriota</taxon>
        <taxon>Cyanophyceae</taxon>
        <taxon>Oscillatoriophycideae</taxon>
        <taxon>Chroococcales</taxon>
        <taxon>Microcystaceae</taxon>
        <taxon>Microcystis</taxon>
    </lineage>
</organism>
<evidence type="ECO:0000256" key="1">
    <source>
        <dbReference type="ARBA" id="ARBA00023125"/>
    </source>
</evidence>
<gene>
    <name evidence="4" type="ORF">MYAER_2813</name>
</gene>
<name>A0A0F6RMD3_MICAE</name>
<dbReference type="HOGENOM" id="CLU_3202000_0_0_3"/>
<evidence type="ECO:0000256" key="2">
    <source>
        <dbReference type="PROSITE-ProRule" id="PRU01091"/>
    </source>
</evidence>
<dbReference type="GO" id="GO:0006355">
    <property type="term" value="P:regulation of DNA-templated transcription"/>
    <property type="evidence" value="ECO:0007669"/>
    <property type="project" value="InterPro"/>
</dbReference>
<dbReference type="SUPFAM" id="SSF46894">
    <property type="entry name" value="C-terminal effector domain of the bipartite response regulators"/>
    <property type="match status" value="1"/>
</dbReference>
<dbReference type="InterPro" id="IPR001867">
    <property type="entry name" value="OmpR/PhoB-type_DNA-bd"/>
</dbReference>
<dbReference type="InterPro" id="IPR036388">
    <property type="entry name" value="WH-like_DNA-bd_sf"/>
</dbReference>
<keyword evidence="1 2" id="KW-0238">DNA-binding</keyword>
<sequence>MGESVEEDTVKVHLRALRQKLKAAGASENFIETVHGVGYRLCKID</sequence>
<dbReference type="InterPro" id="IPR016032">
    <property type="entry name" value="Sig_transdc_resp-reg_C-effctor"/>
</dbReference>
<feature type="domain" description="OmpR/PhoB-type" evidence="3">
    <location>
        <begin position="1"/>
        <end position="43"/>
    </location>
</feature>
<dbReference type="GO" id="GO:0000160">
    <property type="term" value="P:phosphorelay signal transduction system"/>
    <property type="evidence" value="ECO:0007669"/>
    <property type="project" value="InterPro"/>
</dbReference>
<evidence type="ECO:0000313" key="5">
    <source>
        <dbReference type="Proteomes" id="UP000034103"/>
    </source>
</evidence>
<feature type="DNA-binding region" description="OmpR/PhoB-type" evidence="2">
    <location>
        <begin position="1"/>
        <end position="43"/>
    </location>
</feature>
<dbReference type="Gene3D" id="1.10.10.10">
    <property type="entry name" value="Winged helix-like DNA-binding domain superfamily/Winged helix DNA-binding domain"/>
    <property type="match status" value="1"/>
</dbReference>
<accession>A0A0F6RMD3</accession>
<dbReference type="Proteomes" id="UP000034103">
    <property type="component" value="Chromosome"/>
</dbReference>
<evidence type="ECO:0000313" key="4">
    <source>
        <dbReference type="EMBL" id="AKE65153.1"/>
    </source>
</evidence>
<dbReference type="EMBL" id="CP011304">
    <property type="protein sequence ID" value="AKE65153.1"/>
    <property type="molecule type" value="Genomic_DNA"/>
</dbReference>
<dbReference type="AlphaFoldDB" id="A0A0F6RMD3"/>
<evidence type="ECO:0000259" key="3">
    <source>
        <dbReference type="PROSITE" id="PS51755"/>
    </source>
</evidence>
<proteinExistence type="predicted"/>